<dbReference type="InterPro" id="IPR044068">
    <property type="entry name" value="CB"/>
</dbReference>
<reference evidence="7" key="1">
    <citation type="journal article" date="2010" name="Science">
        <title>The genome of the Western clawed frog Xenopus tropicalis.</title>
        <authorList>
            <person name="Hellsten U."/>
            <person name="Harland R.M."/>
            <person name="Gilchrist M.J."/>
            <person name="Hendrix D."/>
            <person name="Jurka J."/>
            <person name="Kapitonov V."/>
            <person name="Ovcharenko I."/>
            <person name="Putnam N.H."/>
            <person name="Shu S."/>
            <person name="Taher L."/>
            <person name="Blitz I.L."/>
            <person name="Blumberg B."/>
            <person name="Dichmann D.S."/>
            <person name="Dubchak I."/>
            <person name="Amaya E."/>
            <person name="Detter J.C."/>
            <person name="Fletcher R."/>
            <person name="Gerhard D.S."/>
            <person name="Goodstein D."/>
            <person name="Graves T."/>
            <person name="Grigoriev I.V."/>
            <person name="Grimwood J."/>
            <person name="Kawashima T."/>
            <person name="Lindquist E."/>
            <person name="Lucas S.M."/>
            <person name="Mead P.E."/>
            <person name="Mitros T."/>
            <person name="Ogino H."/>
            <person name="Ohta Y."/>
            <person name="Poliakov A.V."/>
            <person name="Pollet N."/>
            <person name="Robert J."/>
            <person name="Salamov A."/>
            <person name="Sater A.K."/>
            <person name="Schmutz J."/>
            <person name="Terry A."/>
            <person name="Vize P.D."/>
            <person name="Warren W.C."/>
            <person name="Wells D."/>
            <person name="Wills A."/>
            <person name="Wilson R.K."/>
            <person name="Zimmerman L.B."/>
            <person name="Zorn A.M."/>
            <person name="Grainger R."/>
            <person name="Grammer T."/>
            <person name="Khokha M.K."/>
            <person name="Richardson P.M."/>
            <person name="Rokhsar D.S."/>
        </authorList>
    </citation>
    <scope>NUCLEOTIDE SEQUENCE [LARGE SCALE GENOMIC DNA]</scope>
    <source>
        <strain evidence="7">Nigerian</strain>
    </source>
</reference>
<dbReference type="InterPro" id="IPR043502">
    <property type="entry name" value="DNA/RNA_pol_sf"/>
</dbReference>
<feature type="compositionally biased region" description="Basic and acidic residues" evidence="4">
    <location>
        <begin position="55"/>
        <end position="74"/>
    </location>
</feature>
<dbReference type="GO" id="GO:0003677">
    <property type="term" value="F:DNA binding"/>
    <property type="evidence" value="ECO:0007669"/>
    <property type="project" value="UniProtKB-KW"/>
</dbReference>
<proteinExistence type="inferred from homology"/>
<dbReference type="PROSITE" id="PS50878">
    <property type="entry name" value="RT_POL"/>
    <property type="match status" value="1"/>
</dbReference>
<dbReference type="PANTHER" id="PTHR33066">
    <property type="entry name" value="INTEGRASE_SAM-LIKE_N DOMAIN-CONTAINING PROTEIN"/>
    <property type="match status" value="1"/>
</dbReference>
<dbReference type="Gene3D" id="1.10.150.130">
    <property type="match status" value="1"/>
</dbReference>
<feature type="compositionally biased region" description="Acidic residues" evidence="4">
    <location>
        <begin position="162"/>
        <end position="181"/>
    </location>
</feature>
<dbReference type="InterPro" id="IPR021623">
    <property type="entry name" value="LAP2alpha_C"/>
</dbReference>
<evidence type="ECO:0000256" key="1">
    <source>
        <dbReference type="ARBA" id="ARBA00010879"/>
    </source>
</evidence>
<feature type="domain" description="Core-binding (CB)" evidence="6">
    <location>
        <begin position="1131"/>
        <end position="1214"/>
    </location>
</feature>
<dbReference type="Gene3D" id="3.30.70.270">
    <property type="match status" value="1"/>
</dbReference>
<dbReference type="SUPFAM" id="SSF47823">
    <property type="entry name" value="lambda integrase-like, N-terminal domain"/>
    <property type="match status" value="1"/>
</dbReference>
<sequence length="1308" mass="146855">MPVWAVTSSISAGLSCRQPVSALPYAPADQLSRNAPRMDPAAEKGAAPKATRHTTPVEETARKRQRSQDKDVRPCKACKKPALPNKRLCKECVAEILEGDTDIPPAQKRAPVIDLSQTPSTSRETSQEDILAWIKQAVSLGIQEATTAQVAPSVIQSNQPDVPEDIESDLSSSEEEGEEETSFFDMKYIPDLIKAVRRALVLEEHDQSATNVFFAKKKKHTFPVHKEVQDVVSSEWHKMSRRVPVEAKFGKLYPFPPDSQELWDSPPTVDAPVARLSRKTALPIDDVSALKHPMERRMESELKKLYMTTGAMCKPSIALVSVVKALSIWIEDIEQMTRGGEPREKILASLADLKLSTAFCLGAAGDLTKLSARSMALAVVARRALWLKYWFADTASKNALCKLPFEGKMLFGKALEEIISKSSGGKSTFLPQTPRRLKILLDVRQTDLLLREEKISDHIGLVRSLFVHLLGEQDSPVFFEAIRTRTQDLPSPSRSPNDRGLAHLPKVGARLLQFWEVWAEEIQDAWVCSVVKRGYRLEFCHKPLFHNFINTPFPVSPLNRIVMEKYITDLLSKGAVVHVPQGEEGKGLYSPLFLIRKASGEMRPILDLRRLNDYLKIQSFKMETIQTIRAAIRPGDWLCTIDLKDAYLQVPVATEHQRFLRFSIDYQHLQFTCLPFGLATSPRTFSKVLVVVIAKLREEGLEIYQYLDDLLLVAREKDTLERHRDIAAATLERFGWVLNREKSHLQSTQRLVYLGAQIDTDIEMISLPLTRIFKVTEMSSAMIRFGQVSARQFMRYLSTLTSTIGLVKWARWQIRPIQLEFLTQWDRQTKNWNQKIHLPVSLKQNLQWWSIPVNLRRGFPLREPEYVELYTDASGLGWGCSCRELLSPGRMGQGSVSSTIQYTRVEGSKLCTEDFPEQIDFSPCQDSLRQCGSCHIHQETRRNQESCYDGGADSYYDICTGPSNGHYSPSCAGHVESPGRSTQQEEDQQWGMESPSPGFQLGHHQVGLPNNRFYGDNTESEGAKFLLQVSLSPGSGYRCLSPGLDGLVGVCVSPLPDDLQSVAEDLLHSDGGLGNSTKLAVPAMVSTVEEDGPGRANFPADQGGSVVPREPVASESFRVESDGLEAERRRIAQQGCSQAVINTLLKSRKPNTSQRYYATWDVFRDWATKEGIDPWNTTTPEILEFLQRGLDRGLSLSTLRVQLSALSAILERRLIEEPLVSRFFKAAVRIVPPVRSLSPLWDLPLVLKALTGKPFEPLDQPSLWDVTLKTILLVALTSARRACELQALSARAEGTLWFFDQYCSFCPR</sequence>
<reference evidence="7" key="2">
    <citation type="submission" date="2021-03" db="UniProtKB">
        <authorList>
            <consortium name="Ensembl"/>
        </authorList>
    </citation>
    <scope>IDENTIFICATION</scope>
</reference>
<dbReference type="Pfam" id="PF11560">
    <property type="entry name" value="LAP2alpha"/>
    <property type="match status" value="1"/>
</dbReference>
<keyword evidence="3" id="KW-0238">DNA-binding</keyword>
<evidence type="ECO:0000256" key="3">
    <source>
        <dbReference type="ARBA" id="ARBA00023125"/>
    </source>
</evidence>
<dbReference type="InterPro" id="IPR000477">
    <property type="entry name" value="RT_dom"/>
</dbReference>
<dbReference type="InParanoid" id="A0A803JUN8"/>
<feature type="domain" description="Reverse transcriptase" evidence="5">
    <location>
        <begin position="576"/>
        <end position="758"/>
    </location>
</feature>
<dbReference type="InterPro" id="IPR043128">
    <property type="entry name" value="Rev_trsase/Diguanyl_cyclase"/>
</dbReference>
<dbReference type="Ensembl" id="ENSXETT00000121041">
    <property type="protein sequence ID" value="ENSXETP00000111730"/>
    <property type="gene ID" value="ENSXETG00000049336"/>
</dbReference>
<evidence type="ECO:0000259" key="6">
    <source>
        <dbReference type="PROSITE" id="PS51900"/>
    </source>
</evidence>
<feature type="region of interest" description="Disordered" evidence="4">
    <location>
        <begin position="970"/>
        <end position="993"/>
    </location>
</feature>
<feature type="compositionally biased region" description="Polar residues" evidence="4">
    <location>
        <begin position="151"/>
        <end position="160"/>
    </location>
</feature>
<dbReference type="Gene3D" id="3.10.10.10">
    <property type="entry name" value="HIV Type 1 Reverse Transcriptase, subunit A, domain 1"/>
    <property type="match status" value="1"/>
</dbReference>
<evidence type="ECO:0000259" key="5">
    <source>
        <dbReference type="PROSITE" id="PS50878"/>
    </source>
</evidence>
<dbReference type="InterPro" id="IPR010998">
    <property type="entry name" value="Integrase_recombinase_N"/>
</dbReference>
<dbReference type="PANTHER" id="PTHR33066:SF2">
    <property type="entry name" value="FILAGGRIN-2-LIKE"/>
    <property type="match status" value="1"/>
</dbReference>
<dbReference type="GO" id="GO:0004523">
    <property type="term" value="F:RNA-DNA hybrid ribonuclease activity"/>
    <property type="evidence" value="ECO:0007669"/>
    <property type="project" value="UniProtKB-EC"/>
</dbReference>
<name>A0A803JUN8_XENTR</name>
<organism evidence="7">
    <name type="scientific">Xenopus tropicalis</name>
    <name type="common">Western clawed frog</name>
    <name type="synonym">Silurana tropicalis</name>
    <dbReference type="NCBI Taxonomy" id="8364"/>
    <lineage>
        <taxon>Eukaryota</taxon>
        <taxon>Metazoa</taxon>
        <taxon>Chordata</taxon>
        <taxon>Craniata</taxon>
        <taxon>Vertebrata</taxon>
        <taxon>Euteleostomi</taxon>
        <taxon>Amphibia</taxon>
        <taxon>Batrachia</taxon>
        <taxon>Anura</taxon>
        <taxon>Pipoidea</taxon>
        <taxon>Pipidae</taxon>
        <taxon>Xenopodinae</taxon>
        <taxon>Xenopus</taxon>
        <taxon>Silurana</taxon>
    </lineage>
</organism>
<dbReference type="GeneTree" id="ENSGT00990000209868"/>
<dbReference type="SUPFAM" id="SSF56672">
    <property type="entry name" value="DNA/RNA polymerases"/>
    <property type="match status" value="1"/>
</dbReference>
<evidence type="ECO:0000256" key="4">
    <source>
        <dbReference type="SAM" id="MobiDB-lite"/>
    </source>
</evidence>
<dbReference type="Pfam" id="PF00078">
    <property type="entry name" value="RVT_1"/>
    <property type="match status" value="1"/>
</dbReference>
<dbReference type="CDD" id="cd03714">
    <property type="entry name" value="RT_DIRS1"/>
    <property type="match status" value="1"/>
</dbReference>
<evidence type="ECO:0000256" key="2">
    <source>
        <dbReference type="ARBA" id="ARBA00012180"/>
    </source>
</evidence>
<evidence type="ECO:0000313" key="7">
    <source>
        <dbReference type="Ensembl" id="ENSXETP00000111730"/>
    </source>
</evidence>
<feature type="region of interest" description="Disordered" evidence="4">
    <location>
        <begin position="151"/>
        <end position="181"/>
    </location>
</feature>
<feature type="region of interest" description="Disordered" evidence="4">
    <location>
        <begin position="25"/>
        <end position="77"/>
    </location>
</feature>
<protein>
    <recommendedName>
        <fullName evidence="2">ribonuclease H</fullName>
        <ecNumber evidence="2">3.1.26.4</ecNumber>
    </recommendedName>
</protein>
<accession>A0A803JUN8</accession>
<dbReference type="EC" id="3.1.26.4" evidence="2"/>
<dbReference type="Gene3D" id="1.10.287.3160">
    <property type="match status" value="1"/>
</dbReference>
<comment type="similarity">
    <text evidence="1">Belongs to the beta type-B retroviral polymerase family. HERV class-II K(HML-2) pol subfamily.</text>
</comment>
<dbReference type="PROSITE" id="PS51900">
    <property type="entry name" value="CB"/>
    <property type="match status" value="1"/>
</dbReference>